<keyword evidence="1" id="KW-1133">Transmembrane helix</keyword>
<evidence type="ECO:0000256" key="1">
    <source>
        <dbReference type="SAM" id="Phobius"/>
    </source>
</evidence>
<keyword evidence="1" id="KW-0812">Transmembrane</keyword>
<evidence type="ECO:0000313" key="2">
    <source>
        <dbReference type="EMBL" id="EFO83370.1"/>
    </source>
</evidence>
<organism evidence="3">
    <name type="scientific">Caenorhabditis remanei</name>
    <name type="common">Caenorhabditis vulgaris</name>
    <dbReference type="NCBI Taxonomy" id="31234"/>
    <lineage>
        <taxon>Eukaryota</taxon>
        <taxon>Metazoa</taxon>
        <taxon>Ecdysozoa</taxon>
        <taxon>Nematoda</taxon>
        <taxon>Chromadorea</taxon>
        <taxon>Rhabditida</taxon>
        <taxon>Rhabditina</taxon>
        <taxon>Rhabditomorpha</taxon>
        <taxon>Rhabditoidea</taxon>
        <taxon>Rhabditidae</taxon>
        <taxon>Peloderinae</taxon>
        <taxon>Caenorhabditis</taxon>
    </lineage>
</organism>
<proteinExistence type="predicted"/>
<keyword evidence="3" id="KW-1185">Reference proteome</keyword>
<gene>
    <name evidence="2" type="ORF">CRE_02986</name>
</gene>
<dbReference type="HOGENOM" id="CLU_097287_0_0_1"/>
<feature type="transmembrane region" description="Helical" evidence="1">
    <location>
        <begin position="159"/>
        <end position="174"/>
    </location>
</feature>
<keyword evidence="1" id="KW-0472">Membrane</keyword>
<dbReference type="InParanoid" id="E3LX23"/>
<dbReference type="Proteomes" id="UP000008281">
    <property type="component" value="Unassembled WGS sequence"/>
</dbReference>
<name>E3LX23_CAERE</name>
<feature type="transmembrane region" description="Helical" evidence="1">
    <location>
        <begin position="65"/>
        <end position="86"/>
    </location>
</feature>
<feature type="transmembrane region" description="Helical" evidence="1">
    <location>
        <begin position="129"/>
        <end position="147"/>
    </location>
</feature>
<sequence>MVFSIITGFPMCCIYFASQLGAAYPELHDGIQLETIRVLPYETIMIFFFPHPPYIGGVIEDSHTAIFYLFGMIQSAFLCNVCNLLYYNYEWMSPHCGRIMSTMFMFYGIRRVFEFRSVLIPKLPIQVPWKSILFLTLFFSISGFYASQYSTFHMMLRHFYVYFLCIEASIWYYTKEFRMFSRFPIDWLYGHSVARNTTVYRNCNVQK</sequence>
<evidence type="ECO:0000313" key="3">
    <source>
        <dbReference type="Proteomes" id="UP000008281"/>
    </source>
</evidence>
<dbReference type="EMBL" id="DS268417">
    <property type="protein sequence ID" value="EFO83370.1"/>
    <property type="molecule type" value="Genomic_DNA"/>
</dbReference>
<accession>E3LX23</accession>
<reference evidence="2" key="1">
    <citation type="submission" date="2007-07" db="EMBL/GenBank/DDBJ databases">
        <title>PCAP assembly of the Caenorhabditis remanei genome.</title>
        <authorList>
            <consortium name="The Caenorhabditis remanei Sequencing Consortium"/>
            <person name="Wilson R.K."/>
        </authorList>
    </citation>
    <scope>NUCLEOTIDE SEQUENCE [LARGE SCALE GENOMIC DNA]</scope>
    <source>
        <strain evidence="2">PB4641</strain>
    </source>
</reference>
<dbReference type="AlphaFoldDB" id="E3LX23"/>
<feature type="transmembrane region" description="Helical" evidence="1">
    <location>
        <begin position="92"/>
        <end position="109"/>
    </location>
</feature>
<protein>
    <submittedName>
        <fullName evidence="2">Uncharacterized protein</fullName>
    </submittedName>
</protein>